<dbReference type="EMBL" id="FNCG01000009">
    <property type="protein sequence ID" value="SDH39281.1"/>
    <property type="molecule type" value="Genomic_DNA"/>
</dbReference>
<gene>
    <name evidence="5" type="ORF">SAMN05192573_109114</name>
</gene>
<dbReference type="Gene3D" id="2.115.10.20">
    <property type="entry name" value="Glycosyl hydrolase domain, family 43"/>
    <property type="match status" value="1"/>
</dbReference>
<dbReference type="RefSeq" id="WP_091170064.1">
    <property type="nucleotide sequence ID" value="NZ_FNCG01000009.1"/>
</dbReference>
<proteinExistence type="inferred from homology"/>
<dbReference type="PANTHER" id="PTHR22925:SF3">
    <property type="entry name" value="GLYCOSYL HYDROLASE FAMILY PROTEIN 43"/>
    <property type="match status" value="1"/>
</dbReference>
<evidence type="ECO:0000256" key="4">
    <source>
        <dbReference type="RuleBase" id="RU361187"/>
    </source>
</evidence>
<protein>
    <submittedName>
        <fullName evidence="5">Glycosyl hydrolases family 43</fullName>
    </submittedName>
</protein>
<evidence type="ECO:0000313" key="6">
    <source>
        <dbReference type="Proteomes" id="UP000199705"/>
    </source>
</evidence>
<dbReference type="Proteomes" id="UP000199705">
    <property type="component" value="Unassembled WGS sequence"/>
</dbReference>
<dbReference type="InterPro" id="IPR023296">
    <property type="entry name" value="Glyco_hydro_beta-prop_sf"/>
</dbReference>
<evidence type="ECO:0000256" key="1">
    <source>
        <dbReference type="ARBA" id="ARBA00009865"/>
    </source>
</evidence>
<organism evidence="5 6">
    <name type="scientific">Mucilaginibacter gossypii</name>
    <dbReference type="NCBI Taxonomy" id="551996"/>
    <lineage>
        <taxon>Bacteria</taxon>
        <taxon>Pseudomonadati</taxon>
        <taxon>Bacteroidota</taxon>
        <taxon>Sphingobacteriia</taxon>
        <taxon>Sphingobacteriales</taxon>
        <taxon>Sphingobacteriaceae</taxon>
        <taxon>Mucilaginibacter</taxon>
    </lineage>
</organism>
<reference evidence="6" key="1">
    <citation type="submission" date="2016-10" db="EMBL/GenBank/DDBJ databases">
        <authorList>
            <person name="Varghese N."/>
            <person name="Submissions S."/>
        </authorList>
    </citation>
    <scope>NUCLEOTIDE SEQUENCE [LARGE SCALE GENOMIC DNA]</scope>
    <source>
        <strain evidence="6">Gh-67</strain>
    </source>
</reference>
<keyword evidence="3 4" id="KW-0326">Glycosidase</keyword>
<dbReference type="Pfam" id="PF04616">
    <property type="entry name" value="Glyco_hydro_43"/>
    <property type="match status" value="1"/>
</dbReference>
<comment type="similarity">
    <text evidence="1 4">Belongs to the glycosyl hydrolase 43 family.</text>
</comment>
<dbReference type="AlphaFoldDB" id="A0A1G8C1C8"/>
<keyword evidence="6" id="KW-1185">Reference proteome</keyword>
<evidence type="ECO:0000256" key="2">
    <source>
        <dbReference type="ARBA" id="ARBA00022801"/>
    </source>
</evidence>
<evidence type="ECO:0000256" key="3">
    <source>
        <dbReference type="ARBA" id="ARBA00023295"/>
    </source>
</evidence>
<dbReference type="CDD" id="cd18825">
    <property type="entry name" value="GH43_CtGH43-like"/>
    <property type="match status" value="1"/>
</dbReference>
<dbReference type="GO" id="GO:0005975">
    <property type="term" value="P:carbohydrate metabolic process"/>
    <property type="evidence" value="ECO:0007669"/>
    <property type="project" value="InterPro"/>
</dbReference>
<name>A0A1G8C1C8_9SPHI</name>
<dbReference type="GO" id="GO:0004553">
    <property type="term" value="F:hydrolase activity, hydrolyzing O-glycosyl compounds"/>
    <property type="evidence" value="ECO:0007669"/>
    <property type="project" value="InterPro"/>
</dbReference>
<dbReference type="SUPFAM" id="SSF75005">
    <property type="entry name" value="Arabinanase/levansucrase/invertase"/>
    <property type="match status" value="1"/>
</dbReference>
<dbReference type="STRING" id="551996.SAMN05192573_109114"/>
<dbReference type="PANTHER" id="PTHR22925">
    <property type="entry name" value="GLYCOSYL HYDROLASE 43 FAMILY MEMBER"/>
    <property type="match status" value="1"/>
</dbReference>
<dbReference type="InterPro" id="IPR006710">
    <property type="entry name" value="Glyco_hydro_43"/>
</dbReference>
<evidence type="ECO:0000313" key="5">
    <source>
        <dbReference type="EMBL" id="SDH39281.1"/>
    </source>
</evidence>
<accession>A0A1G8C1C8</accession>
<sequence length="325" mass="36642">MKYTVLILILSIFFNNQARSQNMISGGDFKDTDGNQINAHGAGVLYYNEVYYLFGEIKKGKTWLVPGQSWEDYRVPAGGVSCYSSTDLKHWKNLGTALRSVTGDPSNDLDTGRVIERPKVLYNEKTKKFVMWFHNDRNDYQDSKAGIAISDSPEGPYTYLGSIKPNNQMLRDMTLFKDTDGKAYVVYSSEDNNTMHVCLLTDDYLKPTEHYTRILIDRNRESPALFKNNGKYFLITSGCSGWSPNAASYATANSIMGAWTEIGNPCSGTNAEQTFFAQGNYVLPINGKPSNFIFMGDLWNKLDLEKSGYLWIPFEVIDGEVKINN</sequence>
<keyword evidence="2 4" id="KW-0378">Hydrolase</keyword>